<comment type="caution">
    <text evidence="1">The sequence shown here is derived from an EMBL/GenBank/DDBJ whole genome shotgun (WGS) entry which is preliminary data.</text>
</comment>
<proteinExistence type="predicted"/>
<gene>
    <name evidence="1" type="ORF">KIH74_35305</name>
</gene>
<evidence type="ECO:0000313" key="1">
    <source>
        <dbReference type="EMBL" id="MBT0774265.1"/>
    </source>
</evidence>
<dbReference type="EMBL" id="JAHBAY010000027">
    <property type="protein sequence ID" value="MBT0774265.1"/>
    <property type="molecule type" value="Genomic_DNA"/>
</dbReference>
<reference evidence="1 2" key="1">
    <citation type="submission" date="2021-05" db="EMBL/GenBank/DDBJ databases">
        <title>Kineosporia and Streptomyces sp. nov. two new marine actinobacteria isolated from Coral.</title>
        <authorList>
            <person name="Buangrab K."/>
            <person name="Sutthacheep M."/>
            <person name="Yeemin T."/>
            <person name="Harunari E."/>
            <person name="Igarashi Y."/>
            <person name="Kanchanasin P."/>
            <person name="Tanasupawat S."/>
            <person name="Phongsopitanun W."/>
        </authorList>
    </citation>
    <scope>NUCLEOTIDE SEQUENCE [LARGE SCALE GENOMIC DNA]</scope>
    <source>
        <strain evidence="1 2">J2-2</strain>
    </source>
</reference>
<keyword evidence="2" id="KW-1185">Reference proteome</keyword>
<name>A0ABS5TTZ5_9ACTN</name>
<dbReference type="Proteomes" id="UP001197247">
    <property type="component" value="Unassembled WGS sequence"/>
</dbReference>
<accession>A0ABS5TTZ5</accession>
<organism evidence="1 2">
    <name type="scientific">Kineosporia corallincola</name>
    <dbReference type="NCBI Taxonomy" id="2835133"/>
    <lineage>
        <taxon>Bacteria</taxon>
        <taxon>Bacillati</taxon>
        <taxon>Actinomycetota</taxon>
        <taxon>Actinomycetes</taxon>
        <taxon>Kineosporiales</taxon>
        <taxon>Kineosporiaceae</taxon>
        <taxon>Kineosporia</taxon>
    </lineage>
</organism>
<protein>
    <submittedName>
        <fullName evidence="1">Uncharacterized protein</fullName>
    </submittedName>
</protein>
<sequence length="49" mass="5286">MSAQVNADRGVERASRFLVTTLESPDEVVDGLGEFGFEGDLLPVDLDDC</sequence>
<dbReference type="RefSeq" id="WP_214160805.1">
    <property type="nucleotide sequence ID" value="NZ_JAHBAY010000027.1"/>
</dbReference>
<evidence type="ECO:0000313" key="2">
    <source>
        <dbReference type="Proteomes" id="UP001197247"/>
    </source>
</evidence>